<dbReference type="PROSITE" id="PS00636">
    <property type="entry name" value="DNAJ_1"/>
    <property type="match status" value="1"/>
</dbReference>
<dbReference type="CDD" id="cd06257">
    <property type="entry name" value="DnaJ"/>
    <property type="match status" value="1"/>
</dbReference>
<accession>A0ABP0F139</accession>
<comment type="caution">
    <text evidence="10">The sequence shown here is derived from an EMBL/GenBank/DDBJ whole genome shotgun (WGS) entry which is preliminary data.</text>
</comment>
<dbReference type="Gene3D" id="1.10.287.110">
    <property type="entry name" value="DnaJ domain"/>
    <property type="match status" value="1"/>
</dbReference>
<evidence type="ECO:0000259" key="8">
    <source>
        <dbReference type="PROSITE" id="PS50076"/>
    </source>
</evidence>
<organism evidence="10 11">
    <name type="scientific">Clavelina lepadiformis</name>
    <name type="common">Light-bulb sea squirt</name>
    <name type="synonym">Ascidia lepadiformis</name>
    <dbReference type="NCBI Taxonomy" id="159417"/>
    <lineage>
        <taxon>Eukaryota</taxon>
        <taxon>Metazoa</taxon>
        <taxon>Chordata</taxon>
        <taxon>Tunicata</taxon>
        <taxon>Ascidiacea</taxon>
        <taxon>Aplousobranchia</taxon>
        <taxon>Clavelinidae</taxon>
        <taxon>Clavelina</taxon>
    </lineage>
</organism>
<dbReference type="PRINTS" id="PR00625">
    <property type="entry name" value="JDOMAIN"/>
</dbReference>
<dbReference type="PROSITE" id="PS50076">
    <property type="entry name" value="DNAJ_2"/>
    <property type="match status" value="1"/>
</dbReference>
<feature type="domain" description="Thioredoxin" evidence="9">
    <location>
        <begin position="663"/>
        <end position="786"/>
    </location>
</feature>
<proteinExistence type="predicted"/>
<keyword evidence="4" id="KW-0072">Autophagy</keyword>
<dbReference type="EMBL" id="CAWYQH010000002">
    <property type="protein sequence ID" value="CAK8673424.1"/>
    <property type="molecule type" value="Genomic_DNA"/>
</dbReference>
<evidence type="ECO:0000256" key="5">
    <source>
        <dbReference type="ARBA" id="ARBA00035002"/>
    </source>
</evidence>
<reference evidence="10 11" key="1">
    <citation type="submission" date="2024-02" db="EMBL/GenBank/DDBJ databases">
        <authorList>
            <person name="Daric V."/>
            <person name="Darras S."/>
        </authorList>
    </citation>
    <scope>NUCLEOTIDE SEQUENCE [LARGE SCALE GENOMIC DNA]</scope>
</reference>
<dbReference type="Gene3D" id="3.40.30.10">
    <property type="entry name" value="Glutaredoxin"/>
    <property type="match status" value="6"/>
</dbReference>
<evidence type="ECO:0000256" key="7">
    <source>
        <dbReference type="SAM" id="SignalP"/>
    </source>
</evidence>
<dbReference type="SUPFAM" id="SSF52833">
    <property type="entry name" value="Thioredoxin-like"/>
    <property type="match status" value="4"/>
</dbReference>
<dbReference type="InterPro" id="IPR018253">
    <property type="entry name" value="DnaJ_domain_CS"/>
</dbReference>
<evidence type="ECO:0000313" key="11">
    <source>
        <dbReference type="Proteomes" id="UP001642483"/>
    </source>
</evidence>
<feature type="chain" id="PRO_5045234219" description="DnaJ homolog subfamily C member 10" evidence="7">
    <location>
        <begin position="24"/>
        <end position="805"/>
    </location>
</feature>
<feature type="domain" description="J" evidence="8">
    <location>
        <begin position="26"/>
        <end position="91"/>
    </location>
</feature>
<dbReference type="SUPFAM" id="SSF46565">
    <property type="entry name" value="Chaperone J-domain"/>
    <property type="match status" value="1"/>
</dbReference>
<evidence type="ECO:0000256" key="6">
    <source>
        <dbReference type="ARBA" id="ARBA00035043"/>
    </source>
</evidence>
<evidence type="ECO:0000313" key="10">
    <source>
        <dbReference type="EMBL" id="CAK8673424.1"/>
    </source>
</evidence>
<evidence type="ECO:0000256" key="1">
    <source>
        <dbReference type="ARBA" id="ARBA00004163"/>
    </source>
</evidence>
<keyword evidence="7" id="KW-0732">Signal</keyword>
<dbReference type="PROSITE" id="PS00194">
    <property type="entry name" value="THIOREDOXIN_1"/>
    <property type="match status" value="3"/>
</dbReference>
<dbReference type="InterPro" id="IPR017937">
    <property type="entry name" value="Thioredoxin_CS"/>
</dbReference>
<keyword evidence="11" id="KW-1185">Reference proteome</keyword>
<feature type="domain" description="Thioredoxin" evidence="9">
    <location>
        <begin position="113"/>
        <end position="227"/>
    </location>
</feature>
<dbReference type="InterPro" id="IPR001623">
    <property type="entry name" value="DnaJ_domain"/>
</dbReference>
<dbReference type="InterPro" id="IPR052460">
    <property type="entry name" value="ER_disulfide_reductase"/>
</dbReference>
<dbReference type="PANTHER" id="PTHR44340:SF1">
    <property type="entry name" value="DNAJ HOMOLOG SUBFAMILY C MEMBER 10"/>
    <property type="match status" value="1"/>
</dbReference>
<evidence type="ECO:0000256" key="2">
    <source>
        <dbReference type="ARBA" id="ARBA00020920"/>
    </source>
</evidence>
<feature type="domain" description="Thioredoxin" evidence="9">
    <location>
        <begin position="445"/>
        <end position="556"/>
    </location>
</feature>
<dbReference type="SMART" id="SM00271">
    <property type="entry name" value="DnaJ"/>
    <property type="match status" value="1"/>
</dbReference>
<gene>
    <name evidence="10" type="ORF">CVLEPA_LOCUS3214</name>
</gene>
<feature type="signal peptide" evidence="7">
    <location>
        <begin position="1"/>
        <end position="23"/>
    </location>
</feature>
<dbReference type="Proteomes" id="UP001642483">
    <property type="component" value="Unassembled WGS sequence"/>
</dbReference>
<dbReference type="Pfam" id="PF00226">
    <property type="entry name" value="DnaJ"/>
    <property type="match status" value="1"/>
</dbReference>
<comment type="function">
    <text evidence="5">Plays an important role in regulating the size of autophagosomes during the formation process.</text>
</comment>
<sequence>MTRFLKLCFMLSVASWQLTQIFAEEDYYQTLGISKDASLKEIRKAFKKLALKLHPDKNTNDPDAHDNFVQINHIYEVLKDEDMRKKYDKYGEEGLKEDHPGGGRYESYSYYRDEFGIYDDDPEVVTLDGGDFDAAVNSGEPWFVNFYSPRCSHCHELAPTWRKFAEEFSGAINIGAVNCHDNRWVCNQNGIYSYPSLVIFVKNRKPIKYQGDRSKKDLIRFVMKHVNIEVVDLWDGNIDEELKKHGALPWVISFCGEASDDDMEGDCPSRTTKRKLAGLMNGLAYVGSVDCETSAELCKRANITEKLGVYYYPTGAFPNEHNQMHHFDSLDAREIHAEFMNKLVPGIPEFSTAKLQAIVQKKRALIFAQFSNDEVDEKETSLKKLPALLKEHSITVAKVKCQEGSWCKDKLHLTQDASIVFKGKGLDNFEVFHGRPNTAELSSFAQESSTARVLTLNPSYFNDGVMADSNRLWFVDFFAPWCPPCRALLPELRKASNNLNDISFGTVDCTMFKEICSEFGVNSYPTTMLFNQSKITEYTGNHNSHGILQFVQDLVSPPYEHLTPKTFEAMVQNREPGITWIVDFYANWCGPCRQLMPEWRRMAKMLSGVVRVGAIDCAKGNHNQFCKRQMVDGYPEIRLFPAKKHVNSKPLYSVYDDWNRHASALAGWALNFVPNDVVDMKPRDFTDGLPSDESAWLLDFYAPWCGHCHAFAPKFVLTSMRFKGRVKFGKVNCQQLPSVCSRAGVHAYPTVFFYPPKSPNKKRPAKKQIDSQEPEAITRIVDSYMDAYPDEAKKKTKSKKHKDEL</sequence>
<dbReference type="Pfam" id="PF00085">
    <property type="entry name" value="Thioredoxin"/>
    <property type="match status" value="4"/>
</dbReference>
<name>A0ABP0F139_CLALP</name>
<dbReference type="PROSITE" id="PS51352">
    <property type="entry name" value="THIOREDOXIN_2"/>
    <property type="match status" value="3"/>
</dbReference>
<comment type="subcellular location">
    <subcellularLocation>
        <location evidence="1">Endoplasmic reticulum membrane</location>
        <topology evidence="1">Single-pass type IV membrane protein</topology>
    </subcellularLocation>
</comment>
<dbReference type="InterPro" id="IPR036869">
    <property type="entry name" value="J_dom_sf"/>
</dbReference>
<evidence type="ECO:0000259" key="9">
    <source>
        <dbReference type="PROSITE" id="PS51352"/>
    </source>
</evidence>
<evidence type="ECO:0000256" key="4">
    <source>
        <dbReference type="ARBA" id="ARBA00023006"/>
    </source>
</evidence>
<dbReference type="InterPro" id="IPR036249">
    <property type="entry name" value="Thioredoxin-like_sf"/>
</dbReference>
<dbReference type="PANTHER" id="PTHR44340">
    <property type="entry name" value="DNAJ HOMOLOG SUBFAMILY C MEMBER 10"/>
    <property type="match status" value="1"/>
</dbReference>
<protein>
    <recommendedName>
        <fullName evidence="2">DnaJ homolog subfamily C member 10</fullName>
    </recommendedName>
    <alternativeName>
        <fullName evidence="3">DnaJ homolog subfamily C member 16</fullName>
    </alternativeName>
    <alternativeName>
        <fullName evidence="6">Endoplasmic reticulum DNA J domain-containing protein 8</fullName>
    </alternativeName>
</protein>
<dbReference type="InterPro" id="IPR013766">
    <property type="entry name" value="Thioredoxin_domain"/>
</dbReference>
<evidence type="ECO:0000256" key="3">
    <source>
        <dbReference type="ARBA" id="ARBA00020921"/>
    </source>
</evidence>